<evidence type="ECO:0000313" key="2">
    <source>
        <dbReference type="EMBL" id="SGZ03932.1"/>
    </source>
</evidence>
<gene>
    <name evidence="2" type="ORF">NVI5450_2721</name>
</gene>
<keyword evidence="1" id="KW-0472">Membrane</keyword>
<protein>
    <submittedName>
        <fullName evidence="2">WW domain-binding protein 1</fullName>
    </submittedName>
</protein>
<feature type="transmembrane region" description="Helical" evidence="1">
    <location>
        <begin position="18"/>
        <end position="39"/>
    </location>
</feature>
<organism evidence="2 3">
    <name type="scientific">Moritella viscosa</name>
    <dbReference type="NCBI Taxonomy" id="80854"/>
    <lineage>
        <taxon>Bacteria</taxon>
        <taxon>Pseudomonadati</taxon>
        <taxon>Pseudomonadota</taxon>
        <taxon>Gammaproteobacteria</taxon>
        <taxon>Alteromonadales</taxon>
        <taxon>Moritellaceae</taxon>
        <taxon>Moritella</taxon>
    </lineage>
</organism>
<evidence type="ECO:0000256" key="1">
    <source>
        <dbReference type="SAM" id="Phobius"/>
    </source>
</evidence>
<reference evidence="2 3" key="1">
    <citation type="submission" date="2016-11" db="EMBL/GenBank/DDBJ databases">
        <authorList>
            <person name="Jaros S."/>
            <person name="Januszkiewicz K."/>
            <person name="Wedrychowicz H."/>
        </authorList>
    </citation>
    <scope>NUCLEOTIDE SEQUENCE [LARGE SCALE GENOMIC DNA]</scope>
    <source>
        <strain evidence="2">NVI 5450</strain>
    </source>
</reference>
<dbReference type="AlphaFoldDB" id="A0A1K9ZX67"/>
<keyword evidence="1" id="KW-0812">Transmembrane</keyword>
<dbReference type="Proteomes" id="UP000183794">
    <property type="component" value="Unassembled WGS sequence"/>
</dbReference>
<accession>A0A1K9ZX67</accession>
<proteinExistence type="predicted"/>
<dbReference type="EMBL" id="FPLD01000069">
    <property type="protein sequence ID" value="SGZ03932.1"/>
    <property type="molecule type" value="Genomic_DNA"/>
</dbReference>
<name>A0A1K9ZX67_9GAMM</name>
<keyword evidence="1" id="KW-1133">Transmembrane helix</keyword>
<evidence type="ECO:0000313" key="3">
    <source>
        <dbReference type="Proteomes" id="UP000183794"/>
    </source>
</evidence>
<sequence length="40" mass="4718">MLVICEFLSCYLFVIQHFEWLLCIYLVILVILCAVKALLK</sequence>